<evidence type="ECO:0000256" key="8">
    <source>
        <dbReference type="ARBA" id="ARBA00023136"/>
    </source>
</evidence>
<dbReference type="NCBIfam" id="TIGR01854">
    <property type="entry name" value="lipid_A_lpxH"/>
    <property type="match status" value="1"/>
</dbReference>
<keyword evidence="1 10" id="KW-1003">Cell membrane</keyword>
<evidence type="ECO:0000256" key="6">
    <source>
        <dbReference type="ARBA" id="ARBA00022801"/>
    </source>
</evidence>
<sequence>MAIAFISDLHLEPIENTRLKTFYNLLSEANSRFDSLYIIGDLFEYWIGDDDQHPVNKDIIQNIKKATDSGLNIFLIHGNRDFLLGSGFEEMTGIQIIDDMTIIEDKFCKIMVSHGDVFCTDDVEYQNLKKTLRSEEWIESFLSKPIEERIDFAKQLRSQSAESSSNKAENIMDVNADYVDEVIGKNNLDLLIHGHTHRPAIHKLDSGASRAVLGSWENNEGWIIEYKQGNIDLKSFPL</sequence>
<comment type="caution">
    <text evidence="10">Lacks conserved residue(s) required for the propagation of feature annotation.</text>
</comment>
<feature type="binding site" evidence="10">
    <location>
        <position position="114"/>
    </location>
    <ligand>
        <name>Mn(2+)</name>
        <dbReference type="ChEBI" id="CHEBI:29035"/>
        <label>2</label>
    </ligand>
</feature>
<dbReference type="Proteomes" id="UP000320146">
    <property type="component" value="Unassembled WGS sequence"/>
</dbReference>
<dbReference type="GO" id="GO:0019897">
    <property type="term" value="C:extrinsic component of plasma membrane"/>
    <property type="evidence" value="ECO:0007669"/>
    <property type="project" value="UniProtKB-UniRule"/>
</dbReference>
<comment type="pathway">
    <text evidence="10">Glycolipid biosynthesis; lipid IV(A) biosynthesis; lipid IV(A) from (3R)-3-hydroxytetradecanoyl-[acyl-carrier-protein] and UDP-N-acetyl-alpha-D-glucosamine: step 4/6.</text>
</comment>
<keyword evidence="6 10" id="KW-0378">Hydrolase</keyword>
<dbReference type="CDD" id="cd07398">
    <property type="entry name" value="MPP_YbbF-LpxH"/>
    <property type="match status" value="1"/>
</dbReference>
<feature type="binding site" evidence="10">
    <location>
        <position position="122"/>
    </location>
    <ligand>
        <name>substrate</name>
    </ligand>
</feature>
<dbReference type="HAMAP" id="MF_00575">
    <property type="entry name" value="LpxH"/>
    <property type="match status" value="1"/>
</dbReference>
<feature type="binding site" evidence="10">
    <location>
        <position position="10"/>
    </location>
    <ligand>
        <name>Mn(2+)</name>
        <dbReference type="ChEBI" id="CHEBI:29035"/>
        <label>1</label>
    </ligand>
</feature>
<dbReference type="EMBL" id="SHBL01000015">
    <property type="protein sequence ID" value="RZO24067.1"/>
    <property type="molecule type" value="Genomic_DNA"/>
</dbReference>
<comment type="function">
    <text evidence="10">Hydrolyzes the pyrophosphate bond of UDP-2,3-diacylglucosamine to yield 2,3-diacylglucosamine 1-phosphate (lipid X) and UMP by catalyzing the attack of water at the alpha-P atom. Involved in the biosynthesis of lipid A, a phosphorylated glycolipid that anchors the lipopolysaccharide to the outer membrane of the cell.</text>
</comment>
<feature type="binding site" evidence="10">
    <location>
        <position position="167"/>
    </location>
    <ligand>
        <name>substrate</name>
    </ligand>
</feature>
<dbReference type="Pfam" id="PF00149">
    <property type="entry name" value="Metallophos"/>
    <property type="match status" value="1"/>
</dbReference>
<gene>
    <name evidence="10" type="primary">lpxH</name>
    <name evidence="12" type="ORF">EVA99_02385</name>
</gene>
<comment type="catalytic activity">
    <reaction evidence="10">
        <text>UDP-2-N,3-O-bis[(3R)-3-hydroxytetradecanoyl]-alpha-D-glucosamine + H2O = 2-N,3-O-bis[(3R)-3-hydroxytetradecanoyl]-alpha-D-glucosaminyl 1-phosphate + UMP + 2 H(+)</text>
        <dbReference type="Rhea" id="RHEA:25213"/>
        <dbReference type="ChEBI" id="CHEBI:15377"/>
        <dbReference type="ChEBI" id="CHEBI:15378"/>
        <dbReference type="ChEBI" id="CHEBI:57865"/>
        <dbReference type="ChEBI" id="CHEBI:57957"/>
        <dbReference type="ChEBI" id="CHEBI:78847"/>
        <dbReference type="EC" id="3.6.1.54"/>
    </reaction>
</comment>
<keyword evidence="4 10" id="KW-0441">Lipid A biosynthesis</keyword>
<dbReference type="PANTHER" id="PTHR34990:SF1">
    <property type="entry name" value="UDP-2,3-DIACYLGLUCOSAMINE HYDROLASE"/>
    <property type="match status" value="1"/>
</dbReference>
<dbReference type="Gene3D" id="3.60.21.10">
    <property type="match status" value="1"/>
</dbReference>
<feature type="binding site" evidence="10">
    <location>
        <position position="41"/>
    </location>
    <ligand>
        <name>Mn(2+)</name>
        <dbReference type="ChEBI" id="CHEBI:29035"/>
        <label>2</label>
    </ligand>
</feature>
<keyword evidence="2 10" id="KW-0444">Lipid biosynthesis</keyword>
<name>A0A520MSA1_9GAMM</name>
<feature type="binding site" evidence="10">
    <location>
        <begin position="79"/>
        <end position="80"/>
    </location>
    <ligand>
        <name>substrate</name>
    </ligand>
</feature>
<dbReference type="InterPro" id="IPR010138">
    <property type="entry name" value="UDP-diacylglucosamine_Hdrlase"/>
</dbReference>
<comment type="caution">
    <text evidence="12">The sequence shown here is derived from an EMBL/GenBank/DDBJ whole genome shotgun (WGS) entry which is preliminary data.</text>
</comment>
<feature type="binding site" evidence="10">
    <location>
        <position position="195"/>
    </location>
    <ligand>
        <name>Mn(2+)</name>
        <dbReference type="ChEBI" id="CHEBI:29035"/>
        <label>2</label>
    </ligand>
</feature>
<comment type="subcellular location">
    <subcellularLocation>
        <location evidence="10">Cell inner membrane</location>
        <topology evidence="10">Peripheral membrane protein</topology>
        <orientation evidence="10">Cytoplasmic side</orientation>
    </subcellularLocation>
</comment>
<evidence type="ECO:0000256" key="1">
    <source>
        <dbReference type="ARBA" id="ARBA00022475"/>
    </source>
</evidence>
<comment type="cofactor">
    <cofactor evidence="10">
        <name>Mn(2+)</name>
        <dbReference type="ChEBI" id="CHEBI:29035"/>
    </cofactor>
    <text evidence="10">Binds 2 Mn(2+) ions per subunit in a binuclear metal center.</text>
</comment>
<feature type="binding site" evidence="10">
    <location>
        <position position="197"/>
    </location>
    <ligand>
        <name>Mn(2+)</name>
        <dbReference type="ChEBI" id="CHEBI:29035"/>
        <label>1</label>
    </ligand>
</feature>
<dbReference type="NCBIfam" id="NF003743">
    <property type="entry name" value="PRK05340.1"/>
    <property type="match status" value="1"/>
</dbReference>
<feature type="binding site" evidence="10">
    <location>
        <position position="8"/>
    </location>
    <ligand>
        <name>Mn(2+)</name>
        <dbReference type="ChEBI" id="CHEBI:29035"/>
        <label>1</label>
    </ligand>
</feature>
<evidence type="ECO:0000256" key="9">
    <source>
        <dbReference type="ARBA" id="ARBA00023211"/>
    </source>
</evidence>
<accession>A0A520MSA1</accession>
<dbReference type="InterPro" id="IPR043461">
    <property type="entry name" value="LpxH-like"/>
</dbReference>
<organism evidence="12 13">
    <name type="scientific">SAR86 cluster bacterium</name>
    <dbReference type="NCBI Taxonomy" id="2030880"/>
    <lineage>
        <taxon>Bacteria</taxon>
        <taxon>Pseudomonadati</taxon>
        <taxon>Pseudomonadota</taxon>
        <taxon>Gammaproteobacteria</taxon>
        <taxon>SAR86 cluster</taxon>
    </lineage>
</organism>
<dbReference type="GO" id="GO:0030145">
    <property type="term" value="F:manganese ion binding"/>
    <property type="evidence" value="ECO:0007669"/>
    <property type="project" value="UniProtKB-UniRule"/>
</dbReference>
<dbReference type="InterPro" id="IPR029052">
    <property type="entry name" value="Metallo-depent_PP-like"/>
</dbReference>
<evidence type="ECO:0000256" key="3">
    <source>
        <dbReference type="ARBA" id="ARBA00022519"/>
    </source>
</evidence>
<evidence type="ECO:0000259" key="11">
    <source>
        <dbReference type="Pfam" id="PF00149"/>
    </source>
</evidence>
<evidence type="ECO:0000256" key="5">
    <source>
        <dbReference type="ARBA" id="ARBA00022723"/>
    </source>
</evidence>
<dbReference type="GO" id="GO:0005737">
    <property type="term" value="C:cytoplasm"/>
    <property type="evidence" value="ECO:0007669"/>
    <property type="project" value="InterPro"/>
</dbReference>
<dbReference type="GO" id="GO:0008758">
    <property type="term" value="F:UDP-2,3-diacylglucosamine hydrolase activity"/>
    <property type="evidence" value="ECO:0007669"/>
    <property type="project" value="UniProtKB-UniRule"/>
</dbReference>
<reference evidence="12 13" key="1">
    <citation type="submission" date="2019-02" db="EMBL/GenBank/DDBJ databases">
        <title>Prokaryotic population dynamics and viral predation in marine succession experiment using metagenomics: the confinement effect.</title>
        <authorList>
            <person name="Haro-Moreno J.M."/>
            <person name="Rodriguez-Valera F."/>
            <person name="Lopez-Perez M."/>
        </authorList>
    </citation>
    <scope>NUCLEOTIDE SEQUENCE [LARGE SCALE GENOMIC DNA]</scope>
    <source>
        <strain evidence="12">MED-G166</strain>
    </source>
</reference>
<dbReference type="UniPathway" id="UPA00359">
    <property type="reaction ID" value="UER00480"/>
</dbReference>
<evidence type="ECO:0000256" key="7">
    <source>
        <dbReference type="ARBA" id="ARBA00023098"/>
    </source>
</evidence>
<dbReference type="GO" id="GO:0009245">
    <property type="term" value="P:lipid A biosynthetic process"/>
    <property type="evidence" value="ECO:0007669"/>
    <property type="project" value="UniProtKB-UniRule"/>
</dbReference>
<evidence type="ECO:0000256" key="10">
    <source>
        <dbReference type="HAMAP-Rule" id="MF_00575"/>
    </source>
</evidence>
<keyword evidence="3 10" id="KW-0997">Cell inner membrane</keyword>
<keyword evidence="5 10" id="KW-0479">Metal-binding</keyword>
<feature type="domain" description="Calcineurin-like phosphoesterase" evidence="11">
    <location>
        <begin position="1"/>
        <end position="199"/>
    </location>
</feature>
<proteinExistence type="inferred from homology"/>
<evidence type="ECO:0000313" key="13">
    <source>
        <dbReference type="Proteomes" id="UP000320146"/>
    </source>
</evidence>
<dbReference type="InterPro" id="IPR004843">
    <property type="entry name" value="Calcineurin-like_PHP"/>
</dbReference>
<dbReference type="AlphaFoldDB" id="A0A520MSA1"/>
<feature type="binding site" evidence="10">
    <location>
        <position position="79"/>
    </location>
    <ligand>
        <name>Mn(2+)</name>
        <dbReference type="ChEBI" id="CHEBI:29035"/>
        <label>2</label>
    </ligand>
</feature>
<protein>
    <recommendedName>
        <fullName evidence="10">UDP-2,3-diacylglucosamine hydrolase</fullName>
        <ecNumber evidence="10">3.6.1.54</ecNumber>
    </recommendedName>
    <alternativeName>
        <fullName evidence="10">UDP-2,3-diacylglucosamine diphosphatase</fullName>
    </alternativeName>
</protein>
<comment type="similarity">
    <text evidence="10">Belongs to the LpxH family.</text>
</comment>
<feature type="binding site" evidence="10">
    <location>
        <position position="160"/>
    </location>
    <ligand>
        <name>substrate</name>
    </ligand>
</feature>
<dbReference type="EC" id="3.6.1.54" evidence="10"/>
<keyword evidence="9 10" id="KW-0464">Manganese</keyword>
<keyword evidence="8 10" id="KW-0472">Membrane</keyword>
<evidence type="ECO:0000313" key="12">
    <source>
        <dbReference type="EMBL" id="RZO24067.1"/>
    </source>
</evidence>
<feature type="binding site" evidence="10">
    <location>
        <position position="41"/>
    </location>
    <ligand>
        <name>Mn(2+)</name>
        <dbReference type="ChEBI" id="CHEBI:29035"/>
        <label>1</label>
    </ligand>
</feature>
<keyword evidence="7 10" id="KW-0443">Lipid metabolism</keyword>
<evidence type="ECO:0000256" key="2">
    <source>
        <dbReference type="ARBA" id="ARBA00022516"/>
    </source>
</evidence>
<feature type="binding site" evidence="10">
    <location>
        <position position="195"/>
    </location>
    <ligand>
        <name>substrate</name>
    </ligand>
</feature>
<evidence type="ECO:0000256" key="4">
    <source>
        <dbReference type="ARBA" id="ARBA00022556"/>
    </source>
</evidence>
<dbReference type="PANTHER" id="PTHR34990">
    <property type="entry name" value="UDP-2,3-DIACYLGLUCOSAMINE HYDROLASE-RELATED"/>
    <property type="match status" value="1"/>
</dbReference>
<dbReference type="SUPFAM" id="SSF56300">
    <property type="entry name" value="Metallo-dependent phosphatases"/>
    <property type="match status" value="1"/>
</dbReference>